<comment type="caution">
    <text evidence="1">The sequence shown here is derived from an EMBL/GenBank/DDBJ whole genome shotgun (WGS) entry which is preliminary data.</text>
</comment>
<dbReference type="PATRIC" id="fig|429727.3.peg.3153"/>
<gene>
    <name evidence="1" type="ORF">VE26_15400</name>
</gene>
<accession>A0A0F5FGJ8</accession>
<name>A0A0F5FGJ8_9HYPH</name>
<proteinExistence type="predicted"/>
<evidence type="ECO:0000313" key="2">
    <source>
        <dbReference type="Proteomes" id="UP000033649"/>
    </source>
</evidence>
<organism evidence="1 2">
    <name type="scientific">Devosia chinhatensis</name>
    <dbReference type="NCBI Taxonomy" id="429727"/>
    <lineage>
        <taxon>Bacteria</taxon>
        <taxon>Pseudomonadati</taxon>
        <taxon>Pseudomonadota</taxon>
        <taxon>Alphaproteobacteria</taxon>
        <taxon>Hyphomicrobiales</taxon>
        <taxon>Devosiaceae</taxon>
        <taxon>Devosia</taxon>
    </lineage>
</organism>
<reference evidence="1 2" key="1">
    <citation type="submission" date="2015-03" db="EMBL/GenBank/DDBJ databases">
        <authorList>
            <person name="Hassan Y."/>
            <person name="Lepp D."/>
            <person name="Li X.-Z."/>
            <person name="Zhou T."/>
        </authorList>
    </citation>
    <scope>NUCLEOTIDE SEQUENCE [LARGE SCALE GENOMIC DNA]</scope>
    <source>
        <strain evidence="1 2">IPL18</strain>
    </source>
</reference>
<keyword evidence="2" id="KW-1185">Reference proteome</keyword>
<dbReference type="AlphaFoldDB" id="A0A0F5FGJ8"/>
<dbReference type="RefSeq" id="WP_046106010.1">
    <property type="nucleotide sequence ID" value="NZ_JZEY01000061.1"/>
</dbReference>
<dbReference type="STRING" id="429727.VE26_15400"/>
<dbReference type="Proteomes" id="UP000033649">
    <property type="component" value="Unassembled WGS sequence"/>
</dbReference>
<dbReference type="EMBL" id="JZEY01000061">
    <property type="protein sequence ID" value="KKB07981.1"/>
    <property type="molecule type" value="Genomic_DNA"/>
</dbReference>
<evidence type="ECO:0000313" key="1">
    <source>
        <dbReference type="EMBL" id="KKB07981.1"/>
    </source>
</evidence>
<sequence>MSDDDLTDAELATLARFAGPEQPEDVDPQHFAALLALALLEQKEGGPVLTRSGRERLAAWNGAR</sequence>
<protein>
    <submittedName>
        <fullName evidence="1">Uncharacterized protein</fullName>
    </submittedName>
</protein>